<dbReference type="Gramene" id="mRNA:HanXRQr2_Chr14g0661171">
    <property type="protein sequence ID" value="CDS:HanXRQr2_Chr14g0661171.1"/>
    <property type="gene ID" value="HanXRQr2_Chr14g0661171"/>
</dbReference>
<comment type="caution">
    <text evidence="1">The sequence shown here is derived from an EMBL/GenBank/DDBJ whole genome shotgun (WGS) entry which is preliminary data.</text>
</comment>
<name>A0A9K3EBT6_HELAN</name>
<gene>
    <name evidence="1" type="ORF">HanXRQr2_Chr14g0661171</name>
</gene>
<accession>A0A9K3EBT6</accession>
<sequence>MRLDIRGTCSAAAARCRYMMSGKSVHTRAEYEGCHLRGILKDKLYIYKSKKKTLVRSEFMG</sequence>
<evidence type="ECO:0000313" key="2">
    <source>
        <dbReference type="Proteomes" id="UP000215914"/>
    </source>
</evidence>
<reference evidence="1" key="2">
    <citation type="submission" date="2020-06" db="EMBL/GenBank/DDBJ databases">
        <title>Helianthus annuus Genome sequencing and assembly Release 2.</title>
        <authorList>
            <person name="Gouzy J."/>
            <person name="Langlade N."/>
            <person name="Munos S."/>
        </authorList>
    </citation>
    <scope>NUCLEOTIDE SEQUENCE</scope>
    <source>
        <tissue evidence="1">Leaves</tissue>
    </source>
</reference>
<keyword evidence="2" id="KW-1185">Reference proteome</keyword>
<dbReference type="EMBL" id="MNCJ02000329">
    <property type="protein sequence ID" value="KAF5770596.1"/>
    <property type="molecule type" value="Genomic_DNA"/>
</dbReference>
<evidence type="ECO:0000313" key="1">
    <source>
        <dbReference type="EMBL" id="KAF5770596.1"/>
    </source>
</evidence>
<dbReference type="AlphaFoldDB" id="A0A9K3EBT6"/>
<organism evidence="1 2">
    <name type="scientific">Helianthus annuus</name>
    <name type="common">Common sunflower</name>
    <dbReference type="NCBI Taxonomy" id="4232"/>
    <lineage>
        <taxon>Eukaryota</taxon>
        <taxon>Viridiplantae</taxon>
        <taxon>Streptophyta</taxon>
        <taxon>Embryophyta</taxon>
        <taxon>Tracheophyta</taxon>
        <taxon>Spermatophyta</taxon>
        <taxon>Magnoliopsida</taxon>
        <taxon>eudicotyledons</taxon>
        <taxon>Gunneridae</taxon>
        <taxon>Pentapetalae</taxon>
        <taxon>asterids</taxon>
        <taxon>campanulids</taxon>
        <taxon>Asterales</taxon>
        <taxon>Asteraceae</taxon>
        <taxon>Asteroideae</taxon>
        <taxon>Heliantheae alliance</taxon>
        <taxon>Heliantheae</taxon>
        <taxon>Helianthus</taxon>
    </lineage>
</organism>
<dbReference type="Proteomes" id="UP000215914">
    <property type="component" value="Unassembled WGS sequence"/>
</dbReference>
<proteinExistence type="predicted"/>
<reference evidence="1" key="1">
    <citation type="journal article" date="2017" name="Nature">
        <title>The sunflower genome provides insights into oil metabolism, flowering and Asterid evolution.</title>
        <authorList>
            <person name="Badouin H."/>
            <person name="Gouzy J."/>
            <person name="Grassa C.J."/>
            <person name="Murat F."/>
            <person name="Staton S.E."/>
            <person name="Cottret L."/>
            <person name="Lelandais-Briere C."/>
            <person name="Owens G.L."/>
            <person name="Carrere S."/>
            <person name="Mayjonade B."/>
            <person name="Legrand L."/>
            <person name="Gill N."/>
            <person name="Kane N.C."/>
            <person name="Bowers J.E."/>
            <person name="Hubner S."/>
            <person name="Bellec A."/>
            <person name="Berard A."/>
            <person name="Berges H."/>
            <person name="Blanchet N."/>
            <person name="Boniface M.C."/>
            <person name="Brunel D."/>
            <person name="Catrice O."/>
            <person name="Chaidir N."/>
            <person name="Claudel C."/>
            <person name="Donnadieu C."/>
            <person name="Faraut T."/>
            <person name="Fievet G."/>
            <person name="Helmstetter N."/>
            <person name="King M."/>
            <person name="Knapp S.J."/>
            <person name="Lai Z."/>
            <person name="Le Paslier M.C."/>
            <person name="Lippi Y."/>
            <person name="Lorenzon L."/>
            <person name="Mandel J.R."/>
            <person name="Marage G."/>
            <person name="Marchand G."/>
            <person name="Marquand E."/>
            <person name="Bret-Mestries E."/>
            <person name="Morien E."/>
            <person name="Nambeesan S."/>
            <person name="Nguyen T."/>
            <person name="Pegot-Espagnet P."/>
            <person name="Pouilly N."/>
            <person name="Raftis F."/>
            <person name="Sallet E."/>
            <person name="Schiex T."/>
            <person name="Thomas J."/>
            <person name="Vandecasteele C."/>
            <person name="Vares D."/>
            <person name="Vear F."/>
            <person name="Vautrin S."/>
            <person name="Crespi M."/>
            <person name="Mangin B."/>
            <person name="Burke J.M."/>
            <person name="Salse J."/>
            <person name="Munos S."/>
            <person name="Vincourt P."/>
            <person name="Rieseberg L.H."/>
            <person name="Langlade N.B."/>
        </authorList>
    </citation>
    <scope>NUCLEOTIDE SEQUENCE</scope>
    <source>
        <tissue evidence="1">Leaves</tissue>
    </source>
</reference>
<protein>
    <submittedName>
        <fullName evidence="1">Uncharacterized protein</fullName>
    </submittedName>
</protein>